<dbReference type="EMBL" id="JACCFK010000001">
    <property type="protein sequence ID" value="NYI86787.1"/>
    <property type="molecule type" value="Genomic_DNA"/>
</dbReference>
<dbReference type="GO" id="GO:0005524">
    <property type="term" value="F:ATP binding"/>
    <property type="evidence" value="ECO:0007669"/>
    <property type="project" value="UniProtKB-UniRule"/>
</dbReference>
<proteinExistence type="predicted"/>
<evidence type="ECO:0000256" key="6">
    <source>
        <dbReference type="ARBA" id="ARBA00022840"/>
    </source>
</evidence>
<dbReference type="SUPFAM" id="SSF56112">
    <property type="entry name" value="Protein kinase-like (PK-like)"/>
    <property type="match status" value="1"/>
</dbReference>
<dbReference type="PANTHER" id="PTHR43289:SF6">
    <property type="entry name" value="SERINE_THREONINE-PROTEIN KINASE NEKL-3"/>
    <property type="match status" value="1"/>
</dbReference>
<dbReference type="InterPro" id="IPR011009">
    <property type="entry name" value="Kinase-like_dom_sf"/>
</dbReference>
<dbReference type="CDD" id="cd14014">
    <property type="entry name" value="STKc_PknB_like"/>
    <property type="match status" value="1"/>
</dbReference>
<keyword evidence="6 7" id="KW-0067">ATP-binding</keyword>
<comment type="caution">
    <text evidence="9">The sequence shown here is derived from an EMBL/GenBank/DDBJ whole genome shotgun (WGS) entry which is preliminary data.</text>
</comment>
<feature type="domain" description="Protein kinase" evidence="8">
    <location>
        <begin position="4"/>
        <end position="255"/>
    </location>
</feature>
<name>A0A853AVY0_9PSEU</name>
<reference evidence="9 10" key="1">
    <citation type="submission" date="2020-07" db="EMBL/GenBank/DDBJ databases">
        <title>Sequencing the genomes of 1000 actinobacteria strains.</title>
        <authorList>
            <person name="Klenk H.-P."/>
        </authorList>
    </citation>
    <scope>NUCLEOTIDE SEQUENCE [LARGE SCALE GENOMIC DNA]</scope>
    <source>
        <strain evidence="9 10">DSM 104006</strain>
    </source>
</reference>
<keyword evidence="10" id="KW-1185">Reference proteome</keyword>
<dbReference type="PROSITE" id="PS00108">
    <property type="entry name" value="PROTEIN_KINASE_ST"/>
    <property type="match status" value="1"/>
</dbReference>
<dbReference type="PANTHER" id="PTHR43289">
    <property type="entry name" value="MITOGEN-ACTIVATED PROTEIN KINASE KINASE KINASE 20-RELATED"/>
    <property type="match status" value="1"/>
</dbReference>
<evidence type="ECO:0000313" key="9">
    <source>
        <dbReference type="EMBL" id="NYI86787.1"/>
    </source>
</evidence>
<gene>
    <name evidence="9" type="ORF">HNR02_000110</name>
</gene>
<evidence type="ECO:0000256" key="3">
    <source>
        <dbReference type="ARBA" id="ARBA00022679"/>
    </source>
</evidence>
<keyword evidence="2 9" id="KW-0723">Serine/threonine-protein kinase</keyword>
<dbReference type="PROSITE" id="PS00107">
    <property type="entry name" value="PROTEIN_KINASE_ATP"/>
    <property type="match status" value="1"/>
</dbReference>
<keyword evidence="3" id="KW-0808">Transferase</keyword>
<sequence length="280" mass="30031">MDRYRVDERIGGGATADVHRAWDRVAEREVAIKLFHSAPCPAQRHRQARELRILDRLRHPGLIPLYDSGIENGRTYLVMRLVPGPALADRIAGGPLPVEDTIGLGARLADALSYVHRTGITHRDVKPANVLLGPDGPLLGDFGVAQGADGNRSTTSGSVVGTAAYMAPEQVRGQPVGPPADIFALALVLLECLSGQREYLGSVTESAVARLLREPKVPEGLPSQFADLLRRMGDRDPSGRPDAREVAAVLGGAALTPLRPRRKRRVASLFKTATVAFSPG</sequence>
<dbReference type="InterPro" id="IPR017441">
    <property type="entry name" value="Protein_kinase_ATP_BS"/>
</dbReference>
<evidence type="ECO:0000256" key="2">
    <source>
        <dbReference type="ARBA" id="ARBA00022527"/>
    </source>
</evidence>
<dbReference type="GO" id="GO:0004674">
    <property type="term" value="F:protein serine/threonine kinase activity"/>
    <property type="evidence" value="ECO:0007669"/>
    <property type="project" value="UniProtKB-KW"/>
</dbReference>
<organism evidence="9 10">
    <name type="scientific">Amycolatopsis endophytica</name>
    <dbReference type="NCBI Taxonomy" id="860233"/>
    <lineage>
        <taxon>Bacteria</taxon>
        <taxon>Bacillati</taxon>
        <taxon>Actinomycetota</taxon>
        <taxon>Actinomycetes</taxon>
        <taxon>Pseudonocardiales</taxon>
        <taxon>Pseudonocardiaceae</taxon>
        <taxon>Amycolatopsis</taxon>
    </lineage>
</organism>
<protein>
    <recommendedName>
        <fullName evidence="1">non-specific serine/threonine protein kinase</fullName>
        <ecNumber evidence="1">2.7.11.1</ecNumber>
    </recommendedName>
</protein>
<dbReference type="Proteomes" id="UP000549616">
    <property type="component" value="Unassembled WGS sequence"/>
</dbReference>
<accession>A0A853AVY0</accession>
<evidence type="ECO:0000256" key="7">
    <source>
        <dbReference type="PROSITE-ProRule" id="PRU10141"/>
    </source>
</evidence>
<keyword evidence="4 7" id="KW-0547">Nucleotide-binding</keyword>
<dbReference type="EC" id="2.7.11.1" evidence="1"/>
<dbReference type="InterPro" id="IPR000719">
    <property type="entry name" value="Prot_kinase_dom"/>
</dbReference>
<keyword evidence="5 9" id="KW-0418">Kinase</keyword>
<evidence type="ECO:0000256" key="1">
    <source>
        <dbReference type="ARBA" id="ARBA00012513"/>
    </source>
</evidence>
<dbReference type="AlphaFoldDB" id="A0A853AVY0"/>
<evidence type="ECO:0000256" key="4">
    <source>
        <dbReference type="ARBA" id="ARBA00022741"/>
    </source>
</evidence>
<dbReference type="SMART" id="SM00220">
    <property type="entry name" value="S_TKc"/>
    <property type="match status" value="1"/>
</dbReference>
<evidence type="ECO:0000259" key="8">
    <source>
        <dbReference type="PROSITE" id="PS50011"/>
    </source>
</evidence>
<dbReference type="Gene3D" id="1.10.510.10">
    <property type="entry name" value="Transferase(Phosphotransferase) domain 1"/>
    <property type="match status" value="1"/>
</dbReference>
<evidence type="ECO:0000313" key="10">
    <source>
        <dbReference type="Proteomes" id="UP000549616"/>
    </source>
</evidence>
<dbReference type="PROSITE" id="PS50011">
    <property type="entry name" value="PROTEIN_KINASE_DOM"/>
    <property type="match status" value="1"/>
</dbReference>
<dbReference type="Pfam" id="PF00069">
    <property type="entry name" value="Pkinase"/>
    <property type="match status" value="1"/>
</dbReference>
<feature type="binding site" evidence="7">
    <location>
        <position position="33"/>
    </location>
    <ligand>
        <name>ATP</name>
        <dbReference type="ChEBI" id="CHEBI:30616"/>
    </ligand>
</feature>
<dbReference type="InterPro" id="IPR008271">
    <property type="entry name" value="Ser/Thr_kinase_AS"/>
</dbReference>
<dbReference type="RefSeq" id="WP_179771267.1">
    <property type="nucleotide sequence ID" value="NZ_JACCFK010000001.1"/>
</dbReference>
<evidence type="ECO:0000256" key="5">
    <source>
        <dbReference type="ARBA" id="ARBA00022777"/>
    </source>
</evidence>